<protein>
    <submittedName>
        <fullName evidence="3">Peptidase</fullName>
    </submittedName>
</protein>
<feature type="transmembrane region" description="Helical" evidence="1">
    <location>
        <begin position="492"/>
        <end position="511"/>
    </location>
</feature>
<name>A0A2S6A7C7_9NOCA</name>
<feature type="transmembrane region" description="Helical" evidence="1">
    <location>
        <begin position="544"/>
        <end position="562"/>
    </location>
</feature>
<keyword evidence="1" id="KW-0472">Membrane</keyword>
<dbReference type="Proteomes" id="UP000238356">
    <property type="component" value="Unassembled WGS sequence"/>
</dbReference>
<evidence type="ECO:0000256" key="1">
    <source>
        <dbReference type="SAM" id="Phobius"/>
    </source>
</evidence>
<feature type="transmembrane region" description="Helical" evidence="1">
    <location>
        <begin position="574"/>
        <end position="594"/>
    </location>
</feature>
<feature type="transmembrane region" description="Helical" evidence="1">
    <location>
        <begin position="518"/>
        <end position="538"/>
    </location>
</feature>
<feature type="transmembrane region" description="Helical" evidence="1">
    <location>
        <begin position="360"/>
        <end position="383"/>
    </location>
</feature>
<keyword evidence="4" id="KW-1185">Reference proteome</keyword>
<evidence type="ECO:0000313" key="3">
    <source>
        <dbReference type="EMBL" id="PPJ28624.1"/>
    </source>
</evidence>
<evidence type="ECO:0000313" key="4">
    <source>
        <dbReference type="Proteomes" id="UP000238356"/>
    </source>
</evidence>
<dbReference type="InterPro" id="IPR007484">
    <property type="entry name" value="Peptidase_M28"/>
</dbReference>
<dbReference type="GO" id="GO:0006508">
    <property type="term" value="P:proteolysis"/>
    <property type="evidence" value="ECO:0007669"/>
    <property type="project" value="InterPro"/>
</dbReference>
<comment type="caution">
    <text evidence="3">The sequence shown here is derived from an EMBL/GenBank/DDBJ whole genome shotgun (WGS) entry which is preliminary data.</text>
</comment>
<dbReference type="AlphaFoldDB" id="A0A2S6A7C7"/>
<proteinExistence type="predicted"/>
<dbReference type="SUPFAM" id="SSF53187">
    <property type="entry name" value="Zn-dependent exopeptidases"/>
    <property type="match status" value="1"/>
</dbReference>
<dbReference type="PANTHER" id="PTHR12147">
    <property type="entry name" value="METALLOPEPTIDASE M28 FAMILY MEMBER"/>
    <property type="match status" value="1"/>
</dbReference>
<dbReference type="InterPro" id="IPR045175">
    <property type="entry name" value="M28_fam"/>
</dbReference>
<feature type="transmembrane region" description="Helical" evidence="1">
    <location>
        <begin position="395"/>
        <end position="416"/>
    </location>
</feature>
<evidence type="ECO:0000259" key="2">
    <source>
        <dbReference type="Pfam" id="PF04389"/>
    </source>
</evidence>
<reference evidence="3 4" key="1">
    <citation type="submission" date="2018-02" db="EMBL/GenBank/DDBJ databases">
        <title>8 Nocardia nova and 1 Nocardia cyriacigeorgica strain used for evolution to TMP-SMX.</title>
        <authorList>
            <person name="Mehta H."/>
            <person name="Weng J."/>
            <person name="Shamoo Y."/>
        </authorList>
    </citation>
    <scope>NUCLEOTIDE SEQUENCE [LARGE SCALE GENOMIC DNA]</scope>
    <source>
        <strain evidence="3 4">BAA2227</strain>
    </source>
</reference>
<feature type="domain" description="Peptidase M28" evidence="2">
    <location>
        <begin position="140"/>
        <end position="328"/>
    </location>
</feature>
<keyword evidence="1" id="KW-0812">Transmembrane</keyword>
<dbReference type="Pfam" id="PF04389">
    <property type="entry name" value="Peptidase_M28"/>
    <property type="match status" value="1"/>
</dbReference>
<feature type="transmembrane region" description="Helical" evidence="1">
    <location>
        <begin position="469"/>
        <end position="486"/>
    </location>
</feature>
<dbReference type="PANTHER" id="PTHR12147:SF26">
    <property type="entry name" value="PEPTIDASE M28 DOMAIN-CONTAINING PROTEIN"/>
    <property type="match status" value="1"/>
</dbReference>
<sequence length="778" mass="81581">MLGRIETVAMLPFAGRGRSACPIFAVLPGYHRTMGRRVSGVLAFAVLVLIAIATAWEQQPHGYRDAAAPATEFGAARALATIREIASRPHPVGTAEHDRVREHLVGKLRELGLDTDVRYGVGKYPVDPHRAVAVLGQTGNIVARWPGRAATGTVYLVAHYDSVPSGPGANDDGVGVATVLEAVRALRASGLQPRNDLVVLLTDAEEVGLLGAEAFATSGGADPRGGVVINHEARGAGGPPMLWRISHPDAGLISVVTGVPHPNTDSLSTTLGGDQTGSNTDFAALDPHGFRVLDWAFAGRNAYYHNPFDDPDHVDLATVQQFGDNTTAAAREFAARDLRAAADQPNRAYFPLPFGELVVLPLWLVVVAAVASVLLAAWVVWRIRRTGEATIGRTLGAAATALVAVPIGMGVVYGLWKAITAIRPEYRALFVDPYRPQFYAAAVVMACVAVLAAWYALSRRLFGPSATAVGVLCAVTAIGAVVTAAAPAAGVMVVVPALAAVVGVALTFAVPDRLRLPVLTLFLVPAAVFAGGTAYAALQTGLAAAAYLTAPVVLILGGLFTLTLTHAWPSRRGVLIPAAAVVLTVALAAAGTVVDRFDARHPLMSQLSYALDANSREAQWISAEAPDRWTRGFVESGSPPGAFAQLWTDAASAGAAPAHDLPGPVAEVLSDRTEADLRTVRLRLRSTRGATSVALRYTGPVRALTVAGRDINPVPAQGVRFYAPPAEGVDIQLTAPAGPLTLRAVDYSRLPDAHLADAPADIYYRQDSTVAVFTTLRL</sequence>
<feature type="transmembrane region" description="Helical" evidence="1">
    <location>
        <begin position="436"/>
        <end position="457"/>
    </location>
</feature>
<feature type="transmembrane region" description="Helical" evidence="1">
    <location>
        <begin position="38"/>
        <end position="56"/>
    </location>
</feature>
<dbReference type="GO" id="GO:0008235">
    <property type="term" value="F:metalloexopeptidase activity"/>
    <property type="evidence" value="ECO:0007669"/>
    <property type="project" value="InterPro"/>
</dbReference>
<gene>
    <name evidence="3" type="ORF">C5F51_13735</name>
</gene>
<dbReference type="Gene3D" id="3.40.630.10">
    <property type="entry name" value="Zn peptidases"/>
    <property type="match status" value="1"/>
</dbReference>
<organism evidence="3 4">
    <name type="scientific">Nocardia nova</name>
    <dbReference type="NCBI Taxonomy" id="37330"/>
    <lineage>
        <taxon>Bacteria</taxon>
        <taxon>Bacillati</taxon>
        <taxon>Actinomycetota</taxon>
        <taxon>Actinomycetes</taxon>
        <taxon>Mycobacteriales</taxon>
        <taxon>Nocardiaceae</taxon>
        <taxon>Nocardia</taxon>
    </lineage>
</organism>
<keyword evidence="1" id="KW-1133">Transmembrane helix</keyword>
<dbReference type="EMBL" id="PSZD01000007">
    <property type="protein sequence ID" value="PPJ28624.1"/>
    <property type="molecule type" value="Genomic_DNA"/>
</dbReference>
<accession>A0A2S6A7C7</accession>